<dbReference type="SUPFAM" id="SSF50475">
    <property type="entry name" value="FMN-binding split barrel"/>
    <property type="match status" value="1"/>
</dbReference>
<dbReference type="EMBL" id="KN822005">
    <property type="protein sequence ID" value="KIM69926.1"/>
    <property type="molecule type" value="Genomic_DNA"/>
</dbReference>
<evidence type="ECO:0000259" key="1">
    <source>
        <dbReference type="Pfam" id="PF12766"/>
    </source>
</evidence>
<dbReference type="PANTHER" id="PTHR28243:SF1">
    <property type="entry name" value="PYRIDOXAMINE 5'-PHOSPHATE OXIDASE ALR4036 FAMILY FMN-BINDING DOMAIN-CONTAINING PROTEIN"/>
    <property type="match status" value="1"/>
</dbReference>
<evidence type="ECO:0000313" key="3">
    <source>
        <dbReference type="Proteomes" id="UP000053989"/>
    </source>
</evidence>
<dbReference type="Proteomes" id="UP000053989">
    <property type="component" value="Unassembled WGS sequence"/>
</dbReference>
<accession>A0A0C3EPY7</accession>
<gene>
    <name evidence="2" type="ORF">SCLCIDRAFT_1207173</name>
</gene>
<sequence>MTTTAHKHWFTALSDALDKTKREGNLSGVFQLATCDKLSSVPRVRTHILRAFLAPSTHPTIPLLITTTDIRSTKIGQITAEGSSRIEAVFWTESTMEQFRVMGPVYIVPSPPYATVLPQPGQSPVFDVLRETDGVDWEQTRCDTFNALSSGMRASWCRPAPGSPLKGGYGEGLKWPQTVPKLGGLCRVGDGPRKKNNICEGAWATGV</sequence>
<protein>
    <recommendedName>
        <fullName evidence="1">Pyridoxamine 5'-phosphate oxidase Alr4036 family FMN-binding domain-containing protein</fullName>
    </recommendedName>
</protein>
<dbReference type="PANTHER" id="PTHR28243">
    <property type="entry name" value="AGL049CP"/>
    <property type="match status" value="1"/>
</dbReference>
<dbReference type="AlphaFoldDB" id="A0A0C3EPY7"/>
<dbReference type="Pfam" id="PF12766">
    <property type="entry name" value="Pyridox_oxase_2"/>
    <property type="match status" value="1"/>
</dbReference>
<dbReference type="STRING" id="1036808.A0A0C3EPY7"/>
<dbReference type="InterPro" id="IPR012349">
    <property type="entry name" value="Split_barrel_FMN-bd"/>
</dbReference>
<keyword evidence="3" id="KW-1185">Reference proteome</keyword>
<dbReference type="InterPro" id="IPR024624">
    <property type="entry name" value="Pyridox_Oxase_Alr4036_FMN-bd"/>
</dbReference>
<name>A0A0C3EPY7_9AGAM</name>
<evidence type="ECO:0000313" key="2">
    <source>
        <dbReference type="EMBL" id="KIM69926.1"/>
    </source>
</evidence>
<dbReference type="InParanoid" id="A0A0C3EPY7"/>
<proteinExistence type="predicted"/>
<dbReference type="OrthoDB" id="434253at2759"/>
<dbReference type="Gene3D" id="2.30.110.10">
    <property type="entry name" value="Electron Transport, Fmn-binding Protein, Chain A"/>
    <property type="match status" value="1"/>
</dbReference>
<feature type="domain" description="Pyridoxamine 5'-phosphate oxidase Alr4036 family FMN-binding" evidence="1">
    <location>
        <begin position="7"/>
        <end position="108"/>
    </location>
</feature>
<dbReference type="GO" id="GO:0010181">
    <property type="term" value="F:FMN binding"/>
    <property type="evidence" value="ECO:0007669"/>
    <property type="project" value="InterPro"/>
</dbReference>
<organism evidence="2 3">
    <name type="scientific">Scleroderma citrinum Foug A</name>
    <dbReference type="NCBI Taxonomy" id="1036808"/>
    <lineage>
        <taxon>Eukaryota</taxon>
        <taxon>Fungi</taxon>
        <taxon>Dikarya</taxon>
        <taxon>Basidiomycota</taxon>
        <taxon>Agaricomycotina</taxon>
        <taxon>Agaricomycetes</taxon>
        <taxon>Agaricomycetidae</taxon>
        <taxon>Boletales</taxon>
        <taxon>Sclerodermatineae</taxon>
        <taxon>Sclerodermataceae</taxon>
        <taxon>Scleroderma</taxon>
    </lineage>
</organism>
<dbReference type="HOGENOM" id="CLU_058669_1_1_1"/>
<reference evidence="2 3" key="1">
    <citation type="submission" date="2014-04" db="EMBL/GenBank/DDBJ databases">
        <authorList>
            <consortium name="DOE Joint Genome Institute"/>
            <person name="Kuo A."/>
            <person name="Kohler A."/>
            <person name="Nagy L.G."/>
            <person name="Floudas D."/>
            <person name="Copeland A."/>
            <person name="Barry K.W."/>
            <person name="Cichocki N."/>
            <person name="Veneault-Fourrey C."/>
            <person name="LaButti K."/>
            <person name="Lindquist E.A."/>
            <person name="Lipzen A."/>
            <person name="Lundell T."/>
            <person name="Morin E."/>
            <person name="Murat C."/>
            <person name="Sun H."/>
            <person name="Tunlid A."/>
            <person name="Henrissat B."/>
            <person name="Grigoriev I.V."/>
            <person name="Hibbett D.S."/>
            <person name="Martin F."/>
            <person name="Nordberg H.P."/>
            <person name="Cantor M.N."/>
            <person name="Hua S.X."/>
        </authorList>
    </citation>
    <scope>NUCLEOTIDE SEQUENCE [LARGE SCALE GENOMIC DNA]</scope>
    <source>
        <strain evidence="2 3">Foug A</strain>
    </source>
</reference>
<reference evidence="3" key="2">
    <citation type="submission" date="2015-01" db="EMBL/GenBank/DDBJ databases">
        <title>Evolutionary Origins and Diversification of the Mycorrhizal Mutualists.</title>
        <authorList>
            <consortium name="DOE Joint Genome Institute"/>
            <consortium name="Mycorrhizal Genomics Consortium"/>
            <person name="Kohler A."/>
            <person name="Kuo A."/>
            <person name="Nagy L.G."/>
            <person name="Floudas D."/>
            <person name="Copeland A."/>
            <person name="Barry K.W."/>
            <person name="Cichocki N."/>
            <person name="Veneault-Fourrey C."/>
            <person name="LaButti K."/>
            <person name="Lindquist E.A."/>
            <person name="Lipzen A."/>
            <person name="Lundell T."/>
            <person name="Morin E."/>
            <person name="Murat C."/>
            <person name="Riley R."/>
            <person name="Ohm R."/>
            <person name="Sun H."/>
            <person name="Tunlid A."/>
            <person name="Henrissat B."/>
            <person name="Grigoriev I.V."/>
            <person name="Hibbett D.S."/>
            <person name="Martin F."/>
        </authorList>
    </citation>
    <scope>NUCLEOTIDE SEQUENCE [LARGE SCALE GENOMIC DNA]</scope>
    <source>
        <strain evidence="3">Foug A</strain>
    </source>
</reference>